<dbReference type="Gene3D" id="3.30.200.20">
    <property type="entry name" value="Phosphorylase Kinase, domain 1"/>
    <property type="match status" value="1"/>
</dbReference>
<dbReference type="PANTHER" id="PTHR42980:SF1">
    <property type="entry name" value="2-OXOISOVALERATE DEHYDROGENASE SUBUNIT BETA, MITOCHONDRIAL"/>
    <property type="match status" value="1"/>
</dbReference>
<feature type="region of interest" description="Disordered" evidence="18">
    <location>
        <begin position="510"/>
        <end position="533"/>
    </location>
</feature>
<dbReference type="GO" id="GO:0007584">
    <property type="term" value="P:response to nutrient"/>
    <property type="evidence" value="ECO:0007669"/>
    <property type="project" value="TreeGrafter"/>
</dbReference>
<dbReference type="Gene3D" id="3.40.50.920">
    <property type="match status" value="1"/>
</dbReference>
<dbReference type="InterPro" id="IPR011990">
    <property type="entry name" value="TPR-like_helical_dom_sf"/>
</dbReference>
<dbReference type="FunFam" id="3.40.50.920:FF:000004">
    <property type="entry name" value="2-oxoisovalerate dehydrogenase subunit beta 1, mitochondrial"/>
    <property type="match status" value="1"/>
</dbReference>
<feature type="region of interest" description="Disordered" evidence="18">
    <location>
        <begin position="846"/>
        <end position="867"/>
    </location>
</feature>
<dbReference type="GO" id="GO:0009083">
    <property type="term" value="P:branched-chain amino acid catabolic process"/>
    <property type="evidence" value="ECO:0007669"/>
    <property type="project" value="TreeGrafter"/>
</dbReference>
<dbReference type="Proteomes" id="UP001152803">
    <property type="component" value="Unassembled WGS sequence"/>
</dbReference>
<accession>A0A9Q1E293</accession>
<dbReference type="PROSITE" id="PS50011">
    <property type="entry name" value="PROTEIN_KINASE_DOM"/>
    <property type="match status" value="1"/>
</dbReference>
<dbReference type="GO" id="GO:1901991">
    <property type="term" value="P:negative regulation of mitotic cell cycle phase transition"/>
    <property type="evidence" value="ECO:0007669"/>
    <property type="project" value="UniProtKB-ARBA"/>
</dbReference>
<dbReference type="FunFam" id="1.25.40.10:FF:000101">
    <property type="entry name" value="Dual specificity protein kinase TTK"/>
    <property type="match status" value="2"/>
</dbReference>
<dbReference type="SUPFAM" id="SSF52518">
    <property type="entry name" value="Thiamin diphosphate-binding fold (THDP-binding)"/>
    <property type="match status" value="1"/>
</dbReference>
<gene>
    <name evidence="20" type="ORF">COCON_G00009640</name>
</gene>
<organism evidence="20 21">
    <name type="scientific">Conger conger</name>
    <name type="common">Conger eel</name>
    <name type="synonym">Muraena conger</name>
    <dbReference type="NCBI Taxonomy" id="82655"/>
    <lineage>
        <taxon>Eukaryota</taxon>
        <taxon>Metazoa</taxon>
        <taxon>Chordata</taxon>
        <taxon>Craniata</taxon>
        <taxon>Vertebrata</taxon>
        <taxon>Euteleostomi</taxon>
        <taxon>Actinopterygii</taxon>
        <taxon>Neopterygii</taxon>
        <taxon>Teleostei</taxon>
        <taxon>Anguilliformes</taxon>
        <taxon>Congridae</taxon>
        <taxon>Conger</taxon>
    </lineage>
</organism>
<dbReference type="InterPro" id="IPR009014">
    <property type="entry name" value="Transketo_C/PFOR_II"/>
</dbReference>
<dbReference type="GO" id="GO:0004674">
    <property type="term" value="F:protein serine/threonine kinase activity"/>
    <property type="evidence" value="ECO:0007669"/>
    <property type="project" value="UniProtKB-KW"/>
</dbReference>
<keyword evidence="11" id="KW-0496">Mitochondrion</keyword>
<comment type="subunit">
    <text evidence="14">Heterotetramer of 2 alpha/BCKDHA and 2 beta chains/BCKDHB that forms the branched-chain alpha-keto acid decarboxylase (E1) component of the BCKD complex. The branched-chain alpha-ketoacid dehydrogenase is a large complex composed of three major building blocks E1, E2 and E3. It is organized around E2, a 24-meric cubic core composed of DBT, to which are associated 6 to 12 copies of E1, and approximately 6 copies of the dehydrogenase E3, a DLD dimer.</text>
</comment>
<evidence type="ECO:0000256" key="3">
    <source>
        <dbReference type="ARBA" id="ARBA00012277"/>
    </source>
</evidence>
<evidence type="ECO:0000256" key="11">
    <source>
        <dbReference type="ARBA" id="ARBA00023128"/>
    </source>
</evidence>
<feature type="region of interest" description="Disordered" evidence="18">
    <location>
        <begin position="572"/>
        <end position="598"/>
    </location>
</feature>
<dbReference type="InterPro" id="IPR033248">
    <property type="entry name" value="Transketolase_C"/>
</dbReference>
<dbReference type="OrthoDB" id="20524at2759"/>
<comment type="subcellular location">
    <subcellularLocation>
        <location evidence="2">Mitochondrion matrix</location>
    </subcellularLocation>
</comment>
<comment type="function">
    <text evidence="13">Together with BCKDHA forms the heterotetrameric E1 subunit of the mitochondrial branched-chain alpha-ketoacid dehydrogenase (BCKD) complex. The BCKD complex catalyzes the multi-step oxidative decarboxylation of alpha-ketoacids derived from the branched-chain amino-acids valine, leucine and isoleucine producing CO2 and acyl-CoA which is subsequently utilized to produce energy. The E1 subunit catalyzes the first step with the decarboxylation of the alpha-ketoacid forming an enzyme-product intermediate. A reductive acylation mediated by the lipoylamide cofactor of E2 extracts the acyl group from the E1 active site for the next step of the reaction.</text>
</comment>
<dbReference type="Pfam" id="PF00069">
    <property type="entry name" value="Pkinase"/>
    <property type="match status" value="1"/>
</dbReference>
<dbReference type="GO" id="GO:0005524">
    <property type="term" value="F:ATP binding"/>
    <property type="evidence" value="ECO:0007669"/>
    <property type="project" value="UniProtKB-UniRule"/>
</dbReference>
<name>A0A9Q1E293_CONCO</name>
<comment type="cofactor">
    <cofactor evidence="1">
        <name>thiamine diphosphate</name>
        <dbReference type="ChEBI" id="CHEBI:58937"/>
    </cofactor>
</comment>
<dbReference type="Pfam" id="PF02780">
    <property type="entry name" value="Transketolase_C"/>
    <property type="match status" value="1"/>
</dbReference>
<dbReference type="InterPro" id="IPR008271">
    <property type="entry name" value="Ser/Thr_kinase_AS"/>
</dbReference>
<evidence type="ECO:0000256" key="18">
    <source>
        <dbReference type="SAM" id="MobiDB-lite"/>
    </source>
</evidence>
<feature type="domain" description="Protein kinase" evidence="19">
    <location>
        <begin position="681"/>
        <end position="945"/>
    </location>
</feature>
<dbReference type="PROSITE" id="PS00108">
    <property type="entry name" value="PROTEIN_KINASE_ST"/>
    <property type="match status" value="1"/>
</dbReference>
<dbReference type="GO" id="GO:0005759">
    <property type="term" value="C:mitochondrial matrix"/>
    <property type="evidence" value="ECO:0007669"/>
    <property type="project" value="UniProtKB-SubCell"/>
</dbReference>
<evidence type="ECO:0000256" key="7">
    <source>
        <dbReference type="ARBA" id="ARBA00022777"/>
    </source>
</evidence>
<dbReference type="SMART" id="SM00861">
    <property type="entry name" value="Transket_pyr"/>
    <property type="match status" value="1"/>
</dbReference>
<evidence type="ECO:0000256" key="1">
    <source>
        <dbReference type="ARBA" id="ARBA00001964"/>
    </source>
</evidence>
<keyword evidence="7" id="KW-0418">Kinase</keyword>
<keyword evidence="9" id="KW-0809">Transit peptide</keyword>
<evidence type="ECO:0000256" key="14">
    <source>
        <dbReference type="ARBA" id="ARBA00063295"/>
    </source>
</evidence>
<dbReference type="SUPFAM" id="SSF52922">
    <property type="entry name" value="TK C-terminal domain-like"/>
    <property type="match status" value="1"/>
</dbReference>
<evidence type="ECO:0000256" key="8">
    <source>
        <dbReference type="ARBA" id="ARBA00022840"/>
    </source>
</evidence>
<protein>
    <recommendedName>
        <fullName evidence="15">2-oxoisovalerate dehydrogenase subunit beta, mitochondrial</fullName>
        <ecNumber evidence="3">1.2.4.4</ecNumber>
    </recommendedName>
    <alternativeName>
        <fullName evidence="16">Branched-chain alpha-keto acid dehydrogenase E1 component beta chain</fullName>
    </alternativeName>
</protein>
<dbReference type="InterPro" id="IPR027084">
    <property type="entry name" value="Mps1_cat"/>
</dbReference>
<dbReference type="Pfam" id="PF02779">
    <property type="entry name" value="Transket_pyr"/>
    <property type="match status" value="1"/>
</dbReference>
<dbReference type="SMART" id="SM00220">
    <property type="entry name" value="S_TKc"/>
    <property type="match status" value="1"/>
</dbReference>
<dbReference type="Gene3D" id="1.10.510.10">
    <property type="entry name" value="Transferase(Phosphotransferase) domain 1"/>
    <property type="match status" value="1"/>
</dbReference>
<dbReference type="EMBL" id="JAFJMO010000001">
    <property type="protein sequence ID" value="KAJ8288305.1"/>
    <property type="molecule type" value="Genomic_DNA"/>
</dbReference>
<evidence type="ECO:0000256" key="13">
    <source>
        <dbReference type="ARBA" id="ARBA00057409"/>
    </source>
</evidence>
<dbReference type="FunFam" id="1.10.510.10:FF:000224">
    <property type="entry name" value="serine/threonine-protein kinase mph1 isoform X1"/>
    <property type="match status" value="1"/>
</dbReference>
<keyword evidence="4" id="KW-0723">Serine/threonine-protein kinase</keyword>
<evidence type="ECO:0000256" key="4">
    <source>
        <dbReference type="ARBA" id="ARBA00022527"/>
    </source>
</evidence>
<keyword evidence="10" id="KW-0560">Oxidoreductase</keyword>
<proteinExistence type="predicted"/>
<feature type="binding site" evidence="17">
    <location>
        <position position="709"/>
    </location>
    <ligand>
        <name>ATP</name>
        <dbReference type="ChEBI" id="CHEBI:30616"/>
    </ligand>
</feature>
<evidence type="ECO:0000256" key="5">
    <source>
        <dbReference type="ARBA" id="ARBA00022679"/>
    </source>
</evidence>
<dbReference type="InterPro" id="IPR017441">
    <property type="entry name" value="Protein_kinase_ATP_BS"/>
</dbReference>
<evidence type="ECO:0000256" key="6">
    <source>
        <dbReference type="ARBA" id="ARBA00022741"/>
    </source>
</evidence>
<sequence>MEEEEHTDRQMQLAMLSQKLLSIKTRYLSEDNTDNINQIISSNSPDTCCAYLLNLEKKGNPHTDSTFLTRLIDYYTRVFSNLPLAKHSQNESYARILVRFAQLKAIHDPDEARDHFTLARSNCKAFSFVHIAHANFELSQGNAKKSASILQRASEVNAKPTELLEIALQNLKAGKTGLLSSEDKENLMVPVTSNSQESRKDHVEFHKVTPGSDGSGELQLGSALCPGVDQNCASQEVPVAVWRSGPQRTRIYNMPGRVPVLPFPIPEAEGSEDDGGQMKKSNTSYSCSSMTRQTSGSRANPLFPFSSSKKSSGDGDSYSLLNLKPSIISPEPHPWEDSVAADSTTALLCRPDRKVSTRAEVYTENLNQVISSCSPESCWAYLQNLEKKGNPHTDSSLLTKLIDYYSRVFSSLPLDKYRQNESYARMLVRFAELKAIEDDDEAQDNFIIARSNCKSFAFVHIAHAQFKLSQGNAKKSAAILQRAFEVNARPTELLEMALHNLKAGKSRLLSTDDKENLTGEPFSHTPMTGQSETKERMENQLKPPTNLGLYKPVCNPPSDWKIPARIGRHISPEDKRLPTNQVPTPRIADPTPVPSVPPPARVNPSLTCDTPNQKSFHANSFVTPVVKRNPPVMASVPLPHRFGASQQPCTPLNQGCPIQPTPQGSMPALSNDSITIKGRQFFILKMIGQGGSSKVYQVLDHRKQIFAVKCVNLDEADTQTVESYKNEIEHLNHLQQYSDQIIKLYDYEITNSHIYMLMEFGSLDLNTWLRNRKTVNPLERKFYWKNMLEAVQTIHKHGIVHSDLKPANFVIVNASLKLIDFGISNKIQPDVTSIVKDSQVGTLNYMPPEAIKDPSSKSGKPSSKISPKGDVWSLGCILYCMTYGKTPFQKITNQFTKMHAIIDPSHEIEFPDIAEKDLLDVLQKCLVRNPKERISIAELLAHRYLQLQPQFAPDPAQPSNNDLKRILNELAALQSPNSIVRAANNLAKMCNSGKRLDMSECLSSSSEFRLYKDTTAMAAAARLVLRTAGSSKASITHGNSGLHHKYGATLLRVSPSYNPLAKTESRRAAHFTFQPEPVQTKYGATQKMNLFQAVTSALDDTLASDPTAVIFGEDVAFGGVFRCTVGLRDKYGKDRVFNTPLCEQGIVGFGIGVAVAGATAIAEIQFADYIYPAFDQIVNEAAKYRYRSGNMFDCGKLTIRAPWGCVGHGSLYHSQSPEAFFAHCPGIKVVVPRGPIQAKGLLLSCIADQNPCIFFEPKILYRAAVDQVPVEPFQIPLSEAEVLQEGSDVTLVAWGTQVHVMKEVAAMAQEKLGVSCEVIDLQTILPWDTETVCKSVVKTGRLLISHEAPVTGGFAAEISSAVQEECFLNLEAPIARVCGYDTPFPHIFEPFYIPDKWKCFDAVKRMINY</sequence>
<keyword evidence="21" id="KW-1185">Reference proteome</keyword>
<dbReference type="InterPro" id="IPR011009">
    <property type="entry name" value="Kinase-like_dom_sf"/>
</dbReference>
<evidence type="ECO:0000313" key="20">
    <source>
        <dbReference type="EMBL" id="KAJ8288305.1"/>
    </source>
</evidence>
<dbReference type="GO" id="GO:0098813">
    <property type="term" value="P:nuclear chromosome segregation"/>
    <property type="evidence" value="ECO:0007669"/>
    <property type="project" value="UniProtKB-ARBA"/>
</dbReference>
<reference evidence="20" key="1">
    <citation type="journal article" date="2023" name="Science">
        <title>Genome structures resolve the early diversification of teleost fishes.</title>
        <authorList>
            <person name="Parey E."/>
            <person name="Louis A."/>
            <person name="Montfort J."/>
            <person name="Bouchez O."/>
            <person name="Roques C."/>
            <person name="Iampietro C."/>
            <person name="Lluch J."/>
            <person name="Castinel A."/>
            <person name="Donnadieu C."/>
            <person name="Desvignes T."/>
            <person name="Floi Bucao C."/>
            <person name="Jouanno E."/>
            <person name="Wen M."/>
            <person name="Mejri S."/>
            <person name="Dirks R."/>
            <person name="Jansen H."/>
            <person name="Henkel C."/>
            <person name="Chen W.J."/>
            <person name="Zahm M."/>
            <person name="Cabau C."/>
            <person name="Klopp C."/>
            <person name="Thompson A.W."/>
            <person name="Robinson-Rechavi M."/>
            <person name="Braasch I."/>
            <person name="Lecointre G."/>
            <person name="Bobe J."/>
            <person name="Postlethwait J.H."/>
            <person name="Berthelot C."/>
            <person name="Roest Crollius H."/>
            <person name="Guiguen Y."/>
        </authorList>
    </citation>
    <scope>NUCLEOTIDE SEQUENCE</scope>
    <source>
        <strain evidence="20">Concon-B</strain>
    </source>
</reference>
<comment type="caution">
    <text evidence="20">The sequence shown here is derived from an EMBL/GenBank/DDBJ whole genome shotgun (WGS) entry which is preliminary data.</text>
</comment>
<evidence type="ECO:0000313" key="21">
    <source>
        <dbReference type="Proteomes" id="UP001152803"/>
    </source>
</evidence>
<keyword evidence="6 17" id="KW-0547">Nucleotide-binding</keyword>
<dbReference type="Gene3D" id="1.25.40.10">
    <property type="entry name" value="Tetratricopeptide repeat domain"/>
    <property type="match status" value="2"/>
</dbReference>
<evidence type="ECO:0000256" key="16">
    <source>
        <dbReference type="ARBA" id="ARBA00082400"/>
    </source>
</evidence>
<dbReference type="SUPFAM" id="SSF56112">
    <property type="entry name" value="Protein kinase-like (PK-like)"/>
    <property type="match status" value="1"/>
</dbReference>
<dbReference type="FunFam" id="3.40.50.970:FF:000001">
    <property type="entry name" value="Pyruvate dehydrogenase E1 beta subunit"/>
    <property type="match status" value="1"/>
</dbReference>
<evidence type="ECO:0000256" key="17">
    <source>
        <dbReference type="PROSITE-ProRule" id="PRU10141"/>
    </source>
</evidence>
<dbReference type="CDD" id="cd07036">
    <property type="entry name" value="TPP_PYR_E1-PDHc-beta_like"/>
    <property type="match status" value="1"/>
</dbReference>
<feature type="compositionally biased region" description="Low complexity" evidence="18">
    <location>
        <begin position="856"/>
        <end position="867"/>
    </location>
</feature>
<dbReference type="PROSITE" id="PS00107">
    <property type="entry name" value="PROTEIN_KINASE_ATP"/>
    <property type="match status" value="1"/>
</dbReference>
<keyword evidence="5" id="KW-0808">Transferase</keyword>
<keyword evidence="8 17" id="KW-0067">ATP-binding</keyword>
<evidence type="ECO:0000256" key="12">
    <source>
        <dbReference type="ARBA" id="ARBA00051764"/>
    </source>
</evidence>
<dbReference type="PANTHER" id="PTHR42980">
    <property type="entry name" value="2-OXOISOVALERATE DEHYDROGENASE SUBUNIT BETA-RELATED"/>
    <property type="match status" value="1"/>
</dbReference>
<dbReference type="InterPro" id="IPR029061">
    <property type="entry name" value="THDP-binding"/>
</dbReference>
<dbReference type="Gene3D" id="3.40.50.970">
    <property type="match status" value="1"/>
</dbReference>
<evidence type="ECO:0000256" key="10">
    <source>
        <dbReference type="ARBA" id="ARBA00023002"/>
    </source>
</evidence>
<evidence type="ECO:0000256" key="9">
    <source>
        <dbReference type="ARBA" id="ARBA00022946"/>
    </source>
</evidence>
<feature type="region of interest" description="Disordered" evidence="18">
    <location>
        <begin position="266"/>
        <end position="314"/>
    </location>
</feature>
<dbReference type="GO" id="GO:0003863">
    <property type="term" value="F:branched-chain 2-oxo acid dehydrogenase activity"/>
    <property type="evidence" value="ECO:0007669"/>
    <property type="project" value="UniProtKB-EC"/>
</dbReference>
<comment type="catalytic activity">
    <reaction evidence="12">
        <text>N(6)-[(R)-lipoyl]-L-lysyl-[protein] + 3-methyl-2-oxobutanoate + H(+) = N(6)-[(R)-S(8)-2-methylpropanoyldihydrolipoyl]-L-lysyl-[protein] + CO2</text>
        <dbReference type="Rhea" id="RHEA:13457"/>
        <dbReference type="Rhea" id="RHEA-COMP:10474"/>
        <dbReference type="Rhea" id="RHEA-COMP:10497"/>
        <dbReference type="ChEBI" id="CHEBI:11851"/>
        <dbReference type="ChEBI" id="CHEBI:15378"/>
        <dbReference type="ChEBI" id="CHEBI:16526"/>
        <dbReference type="ChEBI" id="CHEBI:83099"/>
        <dbReference type="ChEBI" id="CHEBI:83142"/>
        <dbReference type="EC" id="1.2.4.4"/>
    </reaction>
    <physiologicalReaction direction="left-to-right" evidence="12">
        <dbReference type="Rhea" id="RHEA:13458"/>
    </physiologicalReaction>
</comment>
<feature type="compositionally biased region" description="Polar residues" evidence="18">
    <location>
        <begin position="279"/>
        <end position="298"/>
    </location>
</feature>
<dbReference type="FunFam" id="3.30.200.20:FF:000131">
    <property type="entry name" value="Dual specificity protein kinase TTK"/>
    <property type="match status" value="1"/>
</dbReference>
<dbReference type="EC" id="1.2.4.4" evidence="3"/>
<dbReference type="CDD" id="cd14131">
    <property type="entry name" value="PKc_Mps1"/>
    <property type="match status" value="1"/>
</dbReference>
<evidence type="ECO:0000259" key="19">
    <source>
        <dbReference type="PROSITE" id="PS50011"/>
    </source>
</evidence>
<evidence type="ECO:0000256" key="2">
    <source>
        <dbReference type="ARBA" id="ARBA00004305"/>
    </source>
</evidence>
<dbReference type="InterPro" id="IPR000719">
    <property type="entry name" value="Prot_kinase_dom"/>
</dbReference>
<dbReference type="InterPro" id="IPR005475">
    <property type="entry name" value="Transketolase-like_Pyr-bd"/>
</dbReference>
<evidence type="ECO:0000256" key="15">
    <source>
        <dbReference type="ARBA" id="ARBA00071568"/>
    </source>
</evidence>